<evidence type="ECO:0000313" key="1">
    <source>
        <dbReference type="EMBL" id="KOC62994.1"/>
    </source>
</evidence>
<evidence type="ECO:0008006" key="3">
    <source>
        <dbReference type="Google" id="ProtNLM"/>
    </source>
</evidence>
<sequence length="58" mass="6742">LSAPYSKRLEAVFLCCHFKGSKTIFTATAKYLRKSRQFVTPHLRKIEQSFRCSCQILC</sequence>
<accession>A0A0L7QWS9</accession>
<name>A0A0L7QWS9_9HYME</name>
<proteinExistence type="predicted"/>
<evidence type="ECO:0000313" key="2">
    <source>
        <dbReference type="Proteomes" id="UP000053825"/>
    </source>
</evidence>
<gene>
    <name evidence="1" type="ORF">WH47_02443</name>
</gene>
<reference evidence="1 2" key="1">
    <citation type="submission" date="2015-07" db="EMBL/GenBank/DDBJ databases">
        <title>The genome of Habropoda laboriosa.</title>
        <authorList>
            <person name="Pan H."/>
            <person name="Kapheim K."/>
        </authorList>
    </citation>
    <scope>NUCLEOTIDE SEQUENCE [LARGE SCALE GENOMIC DNA]</scope>
    <source>
        <strain evidence="1">0110345459</strain>
    </source>
</reference>
<protein>
    <recommendedName>
        <fullName evidence="3">Mos1 transposase HTH domain-containing protein</fullName>
    </recommendedName>
</protein>
<keyword evidence="2" id="KW-1185">Reference proteome</keyword>
<dbReference type="AlphaFoldDB" id="A0A0L7QWS9"/>
<dbReference type="Proteomes" id="UP000053825">
    <property type="component" value="Unassembled WGS sequence"/>
</dbReference>
<organism evidence="1 2">
    <name type="scientific">Habropoda laboriosa</name>
    <dbReference type="NCBI Taxonomy" id="597456"/>
    <lineage>
        <taxon>Eukaryota</taxon>
        <taxon>Metazoa</taxon>
        <taxon>Ecdysozoa</taxon>
        <taxon>Arthropoda</taxon>
        <taxon>Hexapoda</taxon>
        <taxon>Insecta</taxon>
        <taxon>Pterygota</taxon>
        <taxon>Neoptera</taxon>
        <taxon>Endopterygota</taxon>
        <taxon>Hymenoptera</taxon>
        <taxon>Apocrita</taxon>
        <taxon>Aculeata</taxon>
        <taxon>Apoidea</taxon>
        <taxon>Anthophila</taxon>
        <taxon>Apidae</taxon>
        <taxon>Habropoda</taxon>
    </lineage>
</organism>
<feature type="non-terminal residue" evidence="1">
    <location>
        <position position="1"/>
    </location>
</feature>
<dbReference type="EMBL" id="KQ414710">
    <property type="protein sequence ID" value="KOC62994.1"/>
    <property type="molecule type" value="Genomic_DNA"/>
</dbReference>